<dbReference type="Gene3D" id="1.20.1740.10">
    <property type="entry name" value="Amino acid/polyamine transporter I"/>
    <property type="match status" value="1"/>
</dbReference>
<dbReference type="PANTHER" id="PTHR47547">
    <property type="match status" value="1"/>
</dbReference>
<comment type="subcellular location">
    <subcellularLocation>
        <location evidence="1">Membrane</location>
        <topology evidence="1">Multi-pass membrane protein</topology>
    </subcellularLocation>
</comment>
<dbReference type="OrthoDB" id="9804700at2"/>
<reference evidence="6 7" key="1">
    <citation type="submission" date="2014-06" db="EMBL/GenBank/DDBJ databases">
        <title>Functional and comparative genomic analyses of the Drosophila gut microbiota identify candidate symbiosis factors.</title>
        <authorList>
            <person name="Newell P.D."/>
            <person name="Chaston J.M."/>
            <person name="Douglas A.E."/>
        </authorList>
    </citation>
    <scope>NUCLEOTIDE SEQUENCE [LARGE SCALE GENOMIC DNA]</scope>
    <source>
        <strain evidence="6 7">DmCS_002</strain>
    </source>
</reference>
<evidence type="ECO:0000256" key="5">
    <source>
        <dbReference type="SAM" id="Phobius"/>
    </source>
</evidence>
<feature type="transmembrane region" description="Helical" evidence="5">
    <location>
        <begin position="21"/>
        <end position="39"/>
    </location>
</feature>
<evidence type="ECO:0000313" key="6">
    <source>
        <dbReference type="EMBL" id="KID42005.1"/>
    </source>
</evidence>
<sequence length="548" mass="60798">MKTKNSENNSNQKVAKPKMSLFSVTMLALSSIIGSGWLFGSWEGAKTAGPAAIISWVIGAVVIGAIAFNYIELGTMFPESGGMSKYAQYTHGPLLGFIASWSNWVSLVTLLPIEAVAAVQYMSSWPWKWASWTHGFYANGTVTTEGLFIVFIFILVFTLLNYWSVNLLTRFTTLTSIFKIVVPVLTIIMLLASGFHSQNFNNVATGGFFPYGTAPIFTATTVSGIIFSYNAFQTVINVGDEIENPKKNIWRGIVISLLISIVIYVMLQFTFIGVIDPGTLAKHGWNGINFSSPFADLAIMLNLNWLVILLYIDAFVSPFGTGVSFVASTSRTLAAMTENGHMPKFLGKINKKWGTPRIAMIVNWIVSCILVSVFRNWAVLASVIATSTMIAYLTGPVTLGSLRLHAPHFKRPVKISFAGIMAPLAFVLASLAIYWAMWPTTVEVIIVIMLGLPFYFFYENKNGWKNTLTKFRGGAWMVVYLIFMAAFSYIGSTPFGGQNWIHYPYDFIVIIVVSLVFFYWGVFSYQRTGNMLNAKNVNEQVDDDQVDD</sequence>
<proteinExistence type="predicted"/>
<feature type="transmembrane region" description="Helical" evidence="5">
    <location>
        <begin position="208"/>
        <end position="232"/>
    </location>
</feature>
<gene>
    <name evidence="6" type="ORF">LfDm3_0673</name>
</gene>
<dbReference type="GeneID" id="74913343"/>
<feature type="transmembrane region" description="Helical" evidence="5">
    <location>
        <begin position="358"/>
        <end position="377"/>
    </location>
</feature>
<dbReference type="GO" id="GO:0022857">
    <property type="term" value="F:transmembrane transporter activity"/>
    <property type="evidence" value="ECO:0007669"/>
    <property type="project" value="InterPro"/>
</dbReference>
<comment type="caution">
    <text evidence="6">The sequence shown here is derived from an EMBL/GenBank/DDBJ whole genome shotgun (WGS) entry which is preliminary data.</text>
</comment>
<dbReference type="Proteomes" id="UP000031397">
    <property type="component" value="Unassembled WGS sequence"/>
</dbReference>
<evidence type="ECO:0000256" key="4">
    <source>
        <dbReference type="ARBA" id="ARBA00023136"/>
    </source>
</evidence>
<feature type="transmembrane region" description="Helical" evidence="5">
    <location>
        <begin position="441"/>
        <end position="458"/>
    </location>
</feature>
<feature type="transmembrane region" description="Helical" evidence="5">
    <location>
        <begin position="503"/>
        <end position="522"/>
    </location>
</feature>
<name>A0A0C1LYP7_9LACO</name>
<dbReference type="PIRSF" id="PIRSF006060">
    <property type="entry name" value="AA_transporter"/>
    <property type="match status" value="1"/>
</dbReference>
<dbReference type="PANTHER" id="PTHR47547:SF1">
    <property type="entry name" value="ASPARTATE-PROTON SYMPORTER"/>
    <property type="match status" value="1"/>
</dbReference>
<keyword evidence="4 5" id="KW-0472">Membrane</keyword>
<dbReference type="InterPro" id="IPR002293">
    <property type="entry name" value="AA/rel_permease1"/>
</dbReference>
<evidence type="ECO:0000256" key="2">
    <source>
        <dbReference type="ARBA" id="ARBA00022692"/>
    </source>
</evidence>
<protein>
    <submittedName>
        <fullName evidence="6">Amino acid transporter</fullName>
    </submittedName>
</protein>
<feature type="transmembrane region" description="Helical" evidence="5">
    <location>
        <begin position="177"/>
        <end position="196"/>
    </location>
</feature>
<feature type="transmembrane region" description="Helical" evidence="5">
    <location>
        <begin position="51"/>
        <end position="71"/>
    </location>
</feature>
<dbReference type="RefSeq" id="WP_039144103.1">
    <property type="nucleotide sequence ID" value="NZ_JOJZ01000013.1"/>
</dbReference>
<keyword evidence="3 5" id="KW-1133">Transmembrane helix</keyword>
<accession>A0A0C1LYP7</accession>
<dbReference type="AlphaFoldDB" id="A0A0C1LYP7"/>
<keyword evidence="2 5" id="KW-0812">Transmembrane</keyword>
<feature type="transmembrane region" description="Helical" evidence="5">
    <location>
        <begin position="92"/>
        <end position="113"/>
    </location>
</feature>
<feature type="transmembrane region" description="Helical" evidence="5">
    <location>
        <begin position="146"/>
        <end position="165"/>
    </location>
</feature>
<dbReference type="InterPro" id="IPR052962">
    <property type="entry name" value="AA_Transporter_AGT"/>
</dbReference>
<feature type="transmembrane region" description="Helical" evidence="5">
    <location>
        <begin position="470"/>
        <end position="491"/>
    </location>
</feature>
<keyword evidence="7" id="KW-1185">Reference proteome</keyword>
<feature type="transmembrane region" description="Helical" evidence="5">
    <location>
        <begin position="416"/>
        <end position="435"/>
    </location>
</feature>
<feature type="transmembrane region" description="Helical" evidence="5">
    <location>
        <begin position="383"/>
        <end position="404"/>
    </location>
</feature>
<feature type="transmembrane region" description="Helical" evidence="5">
    <location>
        <begin position="253"/>
        <end position="274"/>
    </location>
</feature>
<evidence type="ECO:0000256" key="3">
    <source>
        <dbReference type="ARBA" id="ARBA00022989"/>
    </source>
</evidence>
<organism evidence="6 7">
    <name type="scientific">Fructilactobacillus fructivorans</name>
    <dbReference type="NCBI Taxonomy" id="1614"/>
    <lineage>
        <taxon>Bacteria</taxon>
        <taxon>Bacillati</taxon>
        <taxon>Bacillota</taxon>
        <taxon>Bacilli</taxon>
        <taxon>Lactobacillales</taxon>
        <taxon>Lactobacillaceae</taxon>
        <taxon>Fructilactobacillus</taxon>
    </lineage>
</organism>
<dbReference type="PATRIC" id="fig|1614.7.peg.643"/>
<dbReference type="GO" id="GO:0016020">
    <property type="term" value="C:membrane"/>
    <property type="evidence" value="ECO:0007669"/>
    <property type="project" value="UniProtKB-SubCell"/>
</dbReference>
<evidence type="ECO:0000256" key="1">
    <source>
        <dbReference type="ARBA" id="ARBA00004141"/>
    </source>
</evidence>
<dbReference type="Pfam" id="PF13520">
    <property type="entry name" value="AA_permease_2"/>
    <property type="match status" value="1"/>
</dbReference>
<evidence type="ECO:0000313" key="7">
    <source>
        <dbReference type="Proteomes" id="UP000031397"/>
    </source>
</evidence>
<dbReference type="EMBL" id="JOJZ01000013">
    <property type="protein sequence ID" value="KID42005.1"/>
    <property type="molecule type" value="Genomic_DNA"/>
</dbReference>